<proteinExistence type="predicted"/>
<sequence length="98" mass="11441">MGLQKHERRLAMAGHFSVLVLLPTRELANQDHIEKGDIDLRLLRFRVVDEADEMPRMGFVKHVELILGMELHVEDLEHVILITRQCLESCLKLNYLIQ</sequence>
<dbReference type="Proteomes" id="UP001314170">
    <property type="component" value="Unassembled WGS sequence"/>
</dbReference>
<organism evidence="1 2">
    <name type="scientific">Dovyalis caffra</name>
    <dbReference type="NCBI Taxonomy" id="77055"/>
    <lineage>
        <taxon>Eukaryota</taxon>
        <taxon>Viridiplantae</taxon>
        <taxon>Streptophyta</taxon>
        <taxon>Embryophyta</taxon>
        <taxon>Tracheophyta</taxon>
        <taxon>Spermatophyta</taxon>
        <taxon>Magnoliopsida</taxon>
        <taxon>eudicotyledons</taxon>
        <taxon>Gunneridae</taxon>
        <taxon>Pentapetalae</taxon>
        <taxon>rosids</taxon>
        <taxon>fabids</taxon>
        <taxon>Malpighiales</taxon>
        <taxon>Salicaceae</taxon>
        <taxon>Flacourtieae</taxon>
        <taxon>Dovyalis</taxon>
    </lineage>
</organism>
<name>A0AAV1STJ7_9ROSI</name>
<dbReference type="SUPFAM" id="SSF52540">
    <property type="entry name" value="P-loop containing nucleoside triphosphate hydrolases"/>
    <property type="match status" value="1"/>
</dbReference>
<evidence type="ECO:0000313" key="1">
    <source>
        <dbReference type="EMBL" id="CAK7356093.1"/>
    </source>
</evidence>
<dbReference type="EMBL" id="CAWUPB010001197">
    <property type="protein sequence ID" value="CAK7356093.1"/>
    <property type="molecule type" value="Genomic_DNA"/>
</dbReference>
<dbReference type="AlphaFoldDB" id="A0AAV1STJ7"/>
<dbReference type="Gene3D" id="3.40.50.300">
    <property type="entry name" value="P-loop containing nucleotide triphosphate hydrolases"/>
    <property type="match status" value="1"/>
</dbReference>
<protein>
    <submittedName>
        <fullName evidence="1">Uncharacterized protein</fullName>
    </submittedName>
</protein>
<gene>
    <name evidence="1" type="ORF">DCAF_LOCUS26362</name>
</gene>
<evidence type="ECO:0000313" key="2">
    <source>
        <dbReference type="Proteomes" id="UP001314170"/>
    </source>
</evidence>
<reference evidence="1 2" key="1">
    <citation type="submission" date="2024-01" db="EMBL/GenBank/DDBJ databases">
        <authorList>
            <person name="Waweru B."/>
        </authorList>
    </citation>
    <scope>NUCLEOTIDE SEQUENCE [LARGE SCALE GENOMIC DNA]</scope>
</reference>
<comment type="caution">
    <text evidence="1">The sequence shown here is derived from an EMBL/GenBank/DDBJ whole genome shotgun (WGS) entry which is preliminary data.</text>
</comment>
<keyword evidence="2" id="KW-1185">Reference proteome</keyword>
<accession>A0AAV1STJ7</accession>
<dbReference type="InterPro" id="IPR027417">
    <property type="entry name" value="P-loop_NTPase"/>
</dbReference>